<keyword evidence="3" id="KW-1185">Reference proteome</keyword>
<feature type="transmembrane region" description="Helical" evidence="1">
    <location>
        <begin position="360"/>
        <end position="382"/>
    </location>
</feature>
<gene>
    <name evidence="2" type="ORF">SacglDRAFT_03379</name>
</gene>
<dbReference type="InterPro" id="IPR053160">
    <property type="entry name" value="MFS_DHA3_Transporter"/>
</dbReference>
<protein>
    <submittedName>
        <fullName evidence="2">Major Facilitator Superfamily transporter</fullName>
    </submittedName>
</protein>
<feature type="transmembrane region" description="Helical" evidence="1">
    <location>
        <begin position="51"/>
        <end position="70"/>
    </location>
</feature>
<feature type="transmembrane region" description="Helical" evidence="1">
    <location>
        <begin position="258"/>
        <end position="278"/>
    </location>
</feature>
<dbReference type="eggNOG" id="COG0477">
    <property type="taxonomic scope" value="Bacteria"/>
</dbReference>
<reference evidence="2 3" key="1">
    <citation type="submission" date="2011-09" db="EMBL/GenBank/DDBJ databases">
        <authorList>
            <consortium name="US DOE Joint Genome Institute (JGI-PGF)"/>
            <person name="Lucas S."/>
            <person name="Han J."/>
            <person name="Lapidus A."/>
            <person name="Cheng J.-F."/>
            <person name="Goodwin L."/>
            <person name="Pitluck S."/>
            <person name="Peters L."/>
            <person name="Land M.L."/>
            <person name="Hauser L."/>
            <person name="Brambilla E."/>
            <person name="Klenk H.-P."/>
            <person name="Woyke T.J."/>
        </authorList>
    </citation>
    <scope>NUCLEOTIDE SEQUENCE [LARGE SCALE GENOMIC DNA]</scope>
    <source>
        <strain evidence="2 3">K62</strain>
    </source>
</reference>
<dbReference type="InterPro" id="IPR011701">
    <property type="entry name" value="MFS"/>
</dbReference>
<evidence type="ECO:0000313" key="2">
    <source>
        <dbReference type="EMBL" id="EIF00240.1"/>
    </source>
</evidence>
<feature type="transmembrane region" description="Helical" evidence="1">
    <location>
        <begin position="102"/>
        <end position="125"/>
    </location>
</feature>
<name>I1D5L5_9PSEU</name>
<feature type="transmembrane region" description="Helical" evidence="1">
    <location>
        <begin position="146"/>
        <end position="164"/>
    </location>
</feature>
<dbReference type="EMBL" id="CM001484">
    <property type="protein sequence ID" value="EIF00240.1"/>
    <property type="molecule type" value="Genomic_DNA"/>
</dbReference>
<dbReference type="AlphaFoldDB" id="I1D5L5"/>
<dbReference type="HOGENOM" id="CLU_046685_0_0_11"/>
<dbReference type="STRING" id="928724.SacglDRAFT_03379"/>
<sequence>MTRPRRSAGTERGLVRRLRLWALLSESVPFYPLYALWFAEAGLSDAEISRLFVLWSVVGLLAEVPSGALADRFSRRGALASGGLLQAAAYVLWTGWPEFPSFALGFVLWGFGGALLSGAVEALLYDGLAAVGATERFGRSYGQLDALRLVADIPAAVAATTLFATGGLLLVGWVSVGVCAASAVLAACLPEPSRAPERSGQSGRSDGCVGVLRAGVLAVLSDPVSRRAVVVVALLASLDAVEEYFGLLARDRGVPTQWVPQAVVGISIAGALGSAWAGRLTRVRPTTLTLFLGTAAAVLAVTEALGRAAGLVGVAVFYATYRAVLVVANTRLQHCFRGDARATATSLVGLGTEVASMGVYLAWAVGRVGAVVVLSAAIALALPLGLHRSGHHGDHCGPGETRGSVCAE</sequence>
<evidence type="ECO:0000313" key="3">
    <source>
        <dbReference type="Proteomes" id="UP000005087"/>
    </source>
</evidence>
<keyword evidence="1" id="KW-0812">Transmembrane</keyword>
<dbReference type="Pfam" id="PF07690">
    <property type="entry name" value="MFS_1"/>
    <property type="match status" value="1"/>
</dbReference>
<dbReference type="SUPFAM" id="SSF103473">
    <property type="entry name" value="MFS general substrate transporter"/>
    <property type="match status" value="1"/>
</dbReference>
<organism evidence="2 3">
    <name type="scientific">Saccharomonospora glauca K62</name>
    <dbReference type="NCBI Taxonomy" id="928724"/>
    <lineage>
        <taxon>Bacteria</taxon>
        <taxon>Bacillati</taxon>
        <taxon>Actinomycetota</taxon>
        <taxon>Actinomycetes</taxon>
        <taxon>Pseudonocardiales</taxon>
        <taxon>Pseudonocardiaceae</taxon>
        <taxon>Saccharomonospora</taxon>
    </lineage>
</organism>
<proteinExistence type="predicted"/>
<dbReference type="GO" id="GO:0022857">
    <property type="term" value="F:transmembrane transporter activity"/>
    <property type="evidence" value="ECO:0007669"/>
    <property type="project" value="InterPro"/>
</dbReference>
<keyword evidence="1" id="KW-0472">Membrane</keyword>
<reference evidence="3" key="2">
    <citation type="submission" date="2012-01" db="EMBL/GenBank/DDBJ databases">
        <title>Noncontiguous Finished sequence of chromosome of Saccharomonospora glauca K62.</title>
        <authorList>
            <consortium name="US DOE Joint Genome Institute"/>
            <person name="Lucas S."/>
            <person name="Han J."/>
            <person name="Lapidus A."/>
            <person name="Cheng J.-F."/>
            <person name="Goodwin L."/>
            <person name="Pitluck S."/>
            <person name="Peters L."/>
            <person name="Mikhailova N."/>
            <person name="Held B."/>
            <person name="Detter J.C."/>
            <person name="Han C."/>
            <person name="Tapia R."/>
            <person name="Land M."/>
            <person name="Hauser L."/>
            <person name="Kyrpides N."/>
            <person name="Ivanova N."/>
            <person name="Pagani I."/>
            <person name="Brambilla E.-M."/>
            <person name="Klenk H.-P."/>
            <person name="Woyke T."/>
        </authorList>
    </citation>
    <scope>NUCLEOTIDE SEQUENCE [LARGE SCALE GENOMIC DNA]</scope>
    <source>
        <strain evidence="3">K62</strain>
    </source>
</reference>
<accession>I1D5L5</accession>
<feature type="transmembrane region" description="Helical" evidence="1">
    <location>
        <begin position="77"/>
        <end position="96"/>
    </location>
</feature>
<evidence type="ECO:0000256" key="1">
    <source>
        <dbReference type="SAM" id="Phobius"/>
    </source>
</evidence>
<dbReference type="InterPro" id="IPR036259">
    <property type="entry name" value="MFS_trans_sf"/>
</dbReference>
<dbReference type="Gene3D" id="1.20.1250.20">
    <property type="entry name" value="MFS general substrate transporter like domains"/>
    <property type="match status" value="1"/>
</dbReference>
<keyword evidence="1" id="KW-1133">Transmembrane helix</keyword>
<dbReference type="Proteomes" id="UP000005087">
    <property type="component" value="Chromosome"/>
</dbReference>
<feature type="transmembrane region" description="Helical" evidence="1">
    <location>
        <begin position="290"/>
        <end position="319"/>
    </location>
</feature>
<dbReference type="PANTHER" id="PTHR23530:SF1">
    <property type="entry name" value="PERMEASE, MAJOR FACILITATOR SUPERFAMILY-RELATED"/>
    <property type="match status" value="1"/>
</dbReference>
<feature type="transmembrane region" description="Helical" evidence="1">
    <location>
        <begin position="20"/>
        <end position="39"/>
    </location>
</feature>
<dbReference type="PANTHER" id="PTHR23530">
    <property type="entry name" value="TRANSPORT PROTEIN-RELATED"/>
    <property type="match status" value="1"/>
</dbReference>